<accession>A0AAU9ABK0</accession>
<dbReference type="AlphaFoldDB" id="A0AAU9ABK0"/>
<dbReference type="KEGG" id="lem:LEN_0324"/>
<dbReference type="RefSeq" id="WP_096376385.1">
    <property type="nucleotide sequence ID" value="NZ_AP014940.1"/>
</dbReference>
<dbReference type="EMBL" id="AP014940">
    <property type="protein sequence ID" value="BAV95811.1"/>
    <property type="molecule type" value="Genomic_DNA"/>
</dbReference>
<dbReference type="PROSITE" id="PS51257">
    <property type="entry name" value="PROKAR_LIPOPROTEIN"/>
    <property type="match status" value="1"/>
</dbReference>
<reference evidence="3 4" key="1">
    <citation type="journal article" date="2017" name="DNA Res.">
        <title>Complete genome sequence and expression profile of the commercial lytic enzyme producer Lysobacter enzymogenes M497-1.</title>
        <authorList>
            <person name="Takami H."/>
            <person name="Toyoda A."/>
            <person name="Uchiyama I."/>
            <person name="Itoh T."/>
            <person name="Takaki Y."/>
            <person name="Arai W."/>
            <person name="Nishi S."/>
            <person name="Kawai M."/>
            <person name="Shinya K."/>
            <person name="Ikeda H."/>
        </authorList>
    </citation>
    <scope>NUCLEOTIDE SEQUENCE [LARGE SCALE GENOMIC DNA]</scope>
    <source>
        <strain evidence="3 4">M497-1</strain>
    </source>
</reference>
<evidence type="ECO:0000313" key="3">
    <source>
        <dbReference type="EMBL" id="BAV95811.1"/>
    </source>
</evidence>
<keyword evidence="1" id="KW-0732">Signal</keyword>
<proteinExistence type="predicted"/>
<dbReference type="PANTHER" id="PTHR37089:SF4">
    <property type="entry name" value="EXPORTED PROTEIN"/>
    <property type="match status" value="1"/>
</dbReference>
<name>A0AAU9ABK0_LYSEN</name>
<dbReference type="PANTHER" id="PTHR37089">
    <property type="entry name" value="PROTEIN U-RELATED"/>
    <property type="match status" value="1"/>
</dbReference>
<feature type="chain" id="PRO_5043773320" description="Spore coat protein U/FanG domain-containing protein" evidence="1">
    <location>
        <begin position="27"/>
        <end position="339"/>
    </location>
</feature>
<dbReference type="GeneID" id="83062244"/>
<dbReference type="Proteomes" id="UP000218824">
    <property type="component" value="Chromosome"/>
</dbReference>
<dbReference type="SMART" id="SM00972">
    <property type="entry name" value="SCPU"/>
    <property type="match status" value="2"/>
</dbReference>
<evidence type="ECO:0000313" key="4">
    <source>
        <dbReference type="Proteomes" id="UP000218824"/>
    </source>
</evidence>
<protein>
    <recommendedName>
        <fullName evidence="2">Spore coat protein U/FanG domain-containing protein</fullName>
    </recommendedName>
</protein>
<feature type="domain" description="Spore coat protein U/FanG" evidence="2">
    <location>
        <begin position="202"/>
        <end position="336"/>
    </location>
</feature>
<gene>
    <name evidence="3" type="ORF">LEN_0324</name>
</gene>
<evidence type="ECO:0000256" key="1">
    <source>
        <dbReference type="SAM" id="SignalP"/>
    </source>
</evidence>
<dbReference type="InterPro" id="IPR053167">
    <property type="entry name" value="Spore_coat_component"/>
</dbReference>
<sequence length="339" mass="34868">MSARLALLRSLLALLAALALCAPAQAATSCTASMTNLTFAATTGAVTDATATLTVTCTTGALSLLAKARVNMCVSIFSGTDGGGTLAPRRMINGFSDPLQMQLYTDGARSQIWGARGNATVPNFLPLQFDYDVPLLGGSQTLTATLYGRIPAQTALNAGTYTNRFTGAADTKIEFQFAEALLGTPPMPASCISGGSTGTASTFPFTVSGSVPNTCTLSPKPVPDLAFGSVPGRILSNVDRTTAIGLTCTGRTAWQLGIGNGLNASGTIRRMIGPGGQFVPYELYRDSGRSQRWGTTLGTDTVAGTGTGTAQSQTVYGRVAPQVATPGSYSDTVIVTVTY</sequence>
<dbReference type="Pfam" id="PF05229">
    <property type="entry name" value="SCPU"/>
    <property type="match status" value="2"/>
</dbReference>
<organism evidence="3 4">
    <name type="scientific">Lysobacter enzymogenes</name>
    <dbReference type="NCBI Taxonomy" id="69"/>
    <lineage>
        <taxon>Bacteria</taxon>
        <taxon>Pseudomonadati</taxon>
        <taxon>Pseudomonadota</taxon>
        <taxon>Gammaproteobacteria</taxon>
        <taxon>Lysobacterales</taxon>
        <taxon>Lysobacteraceae</taxon>
        <taxon>Lysobacter</taxon>
    </lineage>
</organism>
<evidence type="ECO:0000259" key="2">
    <source>
        <dbReference type="Pfam" id="PF05229"/>
    </source>
</evidence>
<feature type="signal peptide" evidence="1">
    <location>
        <begin position="1"/>
        <end position="26"/>
    </location>
</feature>
<feature type="domain" description="Spore coat protein U/FanG" evidence="2">
    <location>
        <begin position="20"/>
        <end position="164"/>
    </location>
</feature>
<dbReference type="InterPro" id="IPR007893">
    <property type="entry name" value="Spore_coat_U/FanG"/>
</dbReference>